<comment type="caution">
    <text evidence="3">The sequence shown here is derived from an EMBL/GenBank/DDBJ whole genome shotgun (WGS) entry which is preliminary data.</text>
</comment>
<reference evidence="3 4" key="1">
    <citation type="journal article" date="2020" name="bioRxiv">
        <title>Metabolic contributions of an alphaproteobacterial endosymbiont in the apicomplexan Cardiosporidium cionae.</title>
        <authorList>
            <person name="Hunter E.S."/>
            <person name="Paight C.J."/>
            <person name="Lane C.E."/>
        </authorList>
    </citation>
    <scope>NUCLEOTIDE SEQUENCE [LARGE SCALE GENOMIC DNA]</scope>
    <source>
        <strain evidence="3">ESH_2018</strain>
    </source>
</reference>
<dbReference type="Pfam" id="PF04100">
    <property type="entry name" value="Vps53_N"/>
    <property type="match status" value="1"/>
</dbReference>
<dbReference type="InterPro" id="IPR007234">
    <property type="entry name" value="Vps53_N"/>
</dbReference>
<evidence type="ECO:0000259" key="2">
    <source>
        <dbReference type="Pfam" id="PF04100"/>
    </source>
</evidence>
<dbReference type="PANTHER" id="PTHR12820:SF0">
    <property type="entry name" value="VACUOLAR PROTEIN SORTING-ASSOCIATED PROTEIN 53 HOMOLOG"/>
    <property type="match status" value="1"/>
</dbReference>
<keyword evidence="1" id="KW-0175">Coiled coil</keyword>
<proteinExistence type="predicted"/>
<accession>A0ABQ7J6D6</accession>
<organism evidence="3 4">
    <name type="scientific">Cardiosporidium cionae</name>
    <dbReference type="NCBI Taxonomy" id="476202"/>
    <lineage>
        <taxon>Eukaryota</taxon>
        <taxon>Sar</taxon>
        <taxon>Alveolata</taxon>
        <taxon>Apicomplexa</taxon>
        <taxon>Aconoidasida</taxon>
        <taxon>Nephromycida</taxon>
        <taxon>Cardiosporidium</taxon>
    </lineage>
</organism>
<keyword evidence="4" id="KW-1185">Reference proteome</keyword>
<dbReference type="Proteomes" id="UP000823046">
    <property type="component" value="Unassembled WGS sequence"/>
</dbReference>
<feature type="domain" description="Vps53 N-terminal" evidence="2">
    <location>
        <begin position="91"/>
        <end position="458"/>
    </location>
</feature>
<feature type="coiled-coil region" evidence="1">
    <location>
        <begin position="147"/>
        <end position="174"/>
    </location>
</feature>
<dbReference type="InterPro" id="IPR039766">
    <property type="entry name" value="Vps53"/>
</dbReference>
<protein>
    <submittedName>
        <fullName evidence="3">Vps53 family, N-terminal protein</fullName>
    </submittedName>
</protein>
<gene>
    <name evidence="3" type="ORF">IE077_000872</name>
</gene>
<name>A0ABQ7J6D6_9APIC</name>
<sequence length="841" mass="95770">MHVTNLELFFSASLLREPLSLSMETETSGAPSSAIHLPVGGQWEGSATKEENEEEIQLMAEEDDSVDNSAITLATQLIEALPSDNPFDAATFDPVEYINTLFPDEKSLSKIEPSILKFQRDISSLEIDVLRTVRVQATQGQKARTDLQDVQASIEELCQRMVSMKKKAAESEQLVQEICRDIKSLNFAKINLTSTLTVLKRIVMFLMALDQLRDFATNRQYKDAANLILAARELSQHFQDLLAIPKIHTMMTEKDSIFSELKLQLQEDFDSIFDADEETIGNLPDACLTIDAISLEFRREIVTKFCLKLLEVYKILFSVENEAGGLESVNRRYIWLRRSLNEFEKKYSIYFLPSWNVQCFFAEHFCHITRQHMKNKFTESHSGSYNARLSLKYADEEILGNLSNVLSTHAEKESAAIKDHIPRFQGIISECFEAYLGPWIRLEEKIFTDLLELFITEDQMIGQKDDGHMDNSEEDEDVESMPRFIYNSAFQIFNAFKACINRTTPISTRQTLFEIFQLFKNAIKQYIEILSGRFKKGVLSLKEDTSKAICCILGTAEYCDSILPQLSSAIHRDIEESYKDKVNFEGESELLWNLKANAIQFIVIGVEAALEPSWQKMIKTNWTTVQLVRESSQFVVEIDSIIRNAMPWFSDYLSVAYYRFLCDKIVQYFIPKFIGSIYSCRKIGDLGAQQLFKDASLLKDLLLELPIISIKNRSLPSGYKKFVGREIGKVLALLKALTIPDIDSTSYKILLDEHGAAEHIEDLSKILALKAHTEFPTLEGQTAPPYIHPSGTREYGREFQALGGSIKEQSLRAAEENMRSFFGLFSRTKHSGNTTVSNETN</sequence>
<dbReference type="EMBL" id="JADAQX010000705">
    <property type="protein sequence ID" value="KAF8819534.1"/>
    <property type="molecule type" value="Genomic_DNA"/>
</dbReference>
<evidence type="ECO:0000313" key="4">
    <source>
        <dbReference type="Proteomes" id="UP000823046"/>
    </source>
</evidence>
<evidence type="ECO:0000313" key="3">
    <source>
        <dbReference type="EMBL" id="KAF8819534.1"/>
    </source>
</evidence>
<dbReference type="PANTHER" id="PTHR12820">
    <property type="entry name" value="VACUOLAR SORTING PROTEIN 53"/>
    <property type="match status" value="1"/>
</dbReference>
<evidence type="ECO:0000256" key="1">
    <source>
        <dbReference type="SAM" id="Coils"/>
    </source>
</evidence>